<proteinExistence type="predicted"/>
<name>A0A6P2C571_9ACTN</name>
<dbReference type="Proteomes" id="UP000460272">
    <property type="component" value="Unassembled WGS sequence"/>
</dbReference>
<gene>
    <name evidence="1" type="ORF">EAS64_02505</name>
</gene>
<dbReference type="EMBL" id="RPFW01000001">
    <property type="protein sequence ID" value="TVZ06320.1"/>
    <property type="molecule type" value="Genomic_DNA"/>
</dbReference>
<reference evidence="1 2" key="1">
    <citation type="submission" date="2018-11" db="EMBL/GenBank/DDBJ databases">
        <title>Trebonia kvetii gen.nov., sp.nov., a novel acidophilic actinobacterium, and proposal of the new actinobacterial family Treboniaceae fam. nov.</title>
        <authorList>
            <person name="Rapoport D."/>
            <person name="Sagova-Mareckova M."/>
            <person name="Sedlacek I."/>
            <person name="Provaznik J."/>
            <person name="Kralova S."/>
            <person name="Pavlinic D."/>
            <person name="Benes V."/>
            <person name="Kopecky J."/>
        </authorList>
    </citation>
    <scope>NUCLEOTIDE SEQUENCE [LARGE SCALE GENOMIC DNA]</scope>
    <source>
        <strain evidence="1 2">15Tr583</strain>
    </source>
</reference>
<comment type="caution">
    <text evidence="1">The sequence shown here is derived from an EMBL/GenBank/DDBJ whole genome shotgun (WGS) entry which is preliminary data.</text>
</comment>
<dbReference type="RefSeq" id="WP_145851075.1">
    <property type="nucleotide sequence ID" value="NZ_RPFW01000001.1"/>
</dbReference>
<evidence type="ECO:0000313" key="1">
    <source>
        <dbReference type="EMBL" id="TVZ06320.1"/>
    </source>
</evidence>
<keyword evidence="2" id="KW-1185">Reference proteome</keyword>
<sequence length="156" mass="17404">MDETVRKLLSWGIVVVSRGLAVPGAVRLHMADGVPLLQPEDQVFQVMLDGWRNQHLARNLARSTVEGREATVKAFADYVSAYPWAWSPAMVDEWLGCLPAFRDATLFRAAYAFGLRSGLRSDGSTRFRSWVAGRALTSTARSLGRCWRPIYLHIGP</sequence>
<evidence type="ECO:0000313" key="2">
    <source>
        <dbReference type="Proteomes" id="UP000460272"/>
    </source>
</evidence>
<dbReference type="OrthoDB" id="3698359at2"/>
<accession>A0A6P2C571</accession>
<protein>
    <submittedName>
        <fullName evidence="1">Uncharacterized protein</fullName>
    </submittedName>
</protein>
<dbReference type="AlphaFoldDB" id="A0A6P2C571"/>
<organism evidence="1 2">
    <name type="scientific">Trebonia kvetii</name>
    <dbReference type="NCBI Taxonomy" id="2480626"/>
    <lineage>
        <taxon>Bacteria</taxon>
        <taxon>Bacillati</taxon>
        <taxon>Actinomycetota</taxon>
        <taxon>Actinomycetes</taxon>
        <taxon>Streptosporangiales</taxon>
        <taxon>Treboniaceae</taxon>
        <taxon>Trebonia</taxon>
    </lineage>
</organism>